<name>A0A9P8NXI4_9ASCO</name>
<accession>A0A9P8NXI4</accession>
<comment type="caution">
    <text evidence="1">The sequence shown here is derived from an EMBL/GenBank/DDBJ whole genome shotgun (WGS) entry which is preliminary data.</text>
</comment>
<sequence>MKKLNRWRRYIGCGNYMESWSNEVIFVAVESTGAFPGRTTSVCDFQVAAGLDFGACVVCVEIAGKLAVNVLRFDRTCAVNGFDVLEQQFLRLDRSRRVDVHIFRRVFGPRADGLQSVVVQRGLDLALVVALFPDKALEFLENRVLDVVVDQRLDMAVQLGLGNQCGLRELGQDGFQGVGGVLRDRVGVSIQDVGQLCQKVREQHVLDKRDRANCALNVQNHTHSHEKKYKTI</sequence>
<reference evidence="1" key="1">
    <citation type="journal article" date="2021" name="Open Biol.">
        <title>Shared evolutionary footprints suggest mitochondrial oxidative damage underlies multiple complex I losses in fungi.</title>
        <authorList>
            <person name="Schikora-Tamarit M.A."/>
            <person name="Marcet-Houben M."/>
            <person name="Nosek J."/>
            <person name="Gabaldon T."/>
        </authorList>
    </citation>
    <scope>NUCLEOTIDE SEQUENCE</scope>
    <source>
        <strain evidence="1">CBS6075</strain>
    </source>
</reference>
<protein>
    <submittedName>
        <fullName evidence="1">Uncharacterized protein</fullName>
    </submittedName>
</protein>
<proteinExistence type="predicted"/>
<evidence type="ECO:0000313" key="1">
    <source>
        <dbReference type="EMBL" id="KAH3662093.1"/>
    </source>
</evidence>
<gene>
    <name evidence="1" type="ORF">OGAPHI_006274</name>
</gene>
<dbReference type="Proteomes" id="UP000769157">
    <property type="component" value="Unassembled WGS sequence"/>
</dbReference>
<dbReference type="RefSeq" id="XP_046059197.1">
    <property type="nucleotide sequence ID" value="XM_046207544.1"/>
</dbReference>
<dbReference type="GeneID" id="70238238"/>
<reference evidence="1" key="2">
    <citation type="submission" date="2021-01" db="EMBL/GenBank/DDBJ databases">
        <authorList>
            <person name="Schikora-Tamarit M.A."/>
        </authorList>
    </citation>
    <scope>NUCLEOTIDE SEQUENCE</scope>
    <source>
        <strain evidence="1">CBS6075</strain>
    </source>
</reference>
<organism evidence="1 2">
    <name type="scientific">Ogataea philodendri</name>
    <dbReference type="NCBI Taxonomy" id="1378263"/>
    <lineage>
        <taxon>Eukaryota</taxon>
        <taxon>Fungi</taxon>
        <taxon>Dikarya</taxon>
        <taxon>Ascomycota</taxon>
        <taxon>Saccharomycotina</taxon>
        <taxon>Pichiomycetes</taxon>
        <taxon>Pichiales</taxon>
        <taxon>Pichiaceae</taxon>
        <taxon>Ogataea</taxon>
    </lineage>
</organism>
<dbReference type="AlphaFoldDB" id="A0A9P8NXI4"/>
<evidence type="ECO:0000313" key="2">
    <source>
        <dbReference type="Proteomes" id="UP000769157"/>
    </source>
</evidence>
<dbReference type="EMBL" id="JAEUBE010000414">
    <property type="protein sequence ID" value="KAH3662093.1"/>
    <property type="molecule type" value="Genomic_DNA"/>
</dbReference>
<keyword evidence="2" id="KW-1185">Reference proteome</keyword>